<proteinExistence type="predicted"/>
<dbReference type="Gene3D" id="1.20.1280.50">
    <property type="match status" value="1"/>
</dbReference>
<dbReference type="Proteomes" id="UP000521872">
    <property type="component" value="Unassembled WGS sequence"/>
</dbReference>
<evidence type="ECO:0000313" key="1">
    <source>
        <dbReference type="EMBL" id="KAF4621473.1"/>
    </source>
</evidence>
<evidence type="ECO:0000313" key="2">
    <source>
        <dbReference type="Proteomes" id="UP000521872"/>
    </source>
</evidence>
<reference evidence="1 2" key="1">
    <citation type="submission" date="2019-12" db="EMBL/GenBank/DDBJ databases">
        <authorList>
            <person name="Floudas D."/>
            <person name="Bentzer J."/>
            <person name="Ahren D."/>
            <person name="Johansson T."/>
            <person name="Persson P."/>
            <person name="Tunlid A."/>
        </authorList>
    </citation>
    <scope>NUCLEOTIDE SEQUENCE [LARGE SCALE GENOMIC DNA]</scope>
    <source>
        <strain evidence="1 2">CBS 102.39</strain>
    </source>
</reference>
<keyword evidence="2" id="KW-1185">Reference proteome</keyword>
<name>A0A8H4R252_9AGAR</name>
<sequence>MSSHISSKAMLNPDLLWKIFDTIAGEEVTVADGLGLLPTTRVSYIISCSHVCRDWRTILLSSPSMWGKLLVFEEHIGLSIIKEIFSRSQSAPLWVTSNLSRSTNSPQEEDRYKILYDILDTSWDRLERLLWKTQTGTEPIEMAVWHILQRPAPSLKEFSMFNHHNHTTHGRPQLSRGSLFSNHAPLLRNFATNCGFITMLPPGRSWYRELRSLTLCNARVPTTVRAAVEVLKSTPRLEQLNLDMKANRYMSSDDVDAHLEAVSNSTLVSLNHLRSLCLRIDQLDYSFFIKNVIFPYAGLSFQCDISMVQDDDAMTGTSLGKEINEQFQRAIMSHHCFHPGCGPLRVWIAIFPTYMWQFWCVNGNAPDHPSFEISVFGSEKAMYEVFDLPFLGNVSFLEIFLQQSQRSNRGGLVEYPRLIPFLQRFSNIKALKVDHCLNLPGVLKRYYCQELTNDTLADASLEVPKQQFPFPLLRSLSTSAFSEPGGPSHDDLSCVIRYLETLDVKISDILMEGKPFPTKYTQLKRFMDEFKDIKLSYRFKEEGEYIPYEWDEAAASSTLSPCSSV</sequence>
<dbReference type="AlphaFoldDB" id="A0A8H4R252"/>
<evidence type="ECO:0008006" key="3">
    <source>
        <dbReference type="Google" id="ProtNLM"/>
    </source>
</evidence>
<organism evidence="1 2">
    <name type="scientific">Agrocybe pediades</name>
    <dbReference type="NCBI Taxonomy" id="84607"/>
    <lineage>
        <taxon>Eukaryota</taxon>
        <taxon>Fungi</taxon>
        <taxon>Dikarya</taxon>
        <taxon>Basidiomycota</taxon>
        <taxon>Agaricomycotina</taxon>
        <taxon>Agaricomycetes</taxon>
        <taxon>Agaricomycetidae</taxon>
        <taxon>Agaricales</taxon>
        <taxon>Agaricineae</taxon>
        <taxon>Strophariaceae</taxon>
        <taxon>Agrocybe</taxon>
    </lineage>
</organism>
<accession>A0A8H4R252</accession>
<dbReference type="EMBL" id="JAACJL010000015">
    <property type="protein sequence ID" value="KAF4621473.1"/>
    <property type="molecule type" value="Genomic_DNA"/>
</dbReference>
<gene>
    <name evidence="1" type="ORF">D9613_001228</name>
</gene>
<comment type="caution">
    <text evidence="1">The sequence shown here is derived from an EMBL/GenBank/DDBJ whole genome shotgun (WGS) entry which is preliminary data.</text>
</comment>
<protein>
    <recommendedName>
        <fullName evidence="3">F-box domain-containing protein</fullName>
    </recommendedName>
</protein>